<dbReference type="InterPro" id="IPR024072">
    <property type="entry name" value="DHFR-like_dom_sf"/>
</dbReference>
<dbReference type="Pfam" id="PF01872">
    <property type="entry name" value="RibD_C"/>
    <property type="match status" value="1"/>
</dbReference>
<evidence type="ECO:0000259" key="1">
    <source>
        <dbReference type="Pfam" id="PF01872"/>
    </source>
</evidence>
<dbReference type="GO" id="GO:0008703">
    <property type="term" value="F:5-amino-6-(5-phosphoribosylamino)uracil reductase activity"/>
    <property type="evidence" value="ECO:0007669"/>
    <property type="project" value="InterPro"/>
</dbReference>
<keyword evidence="3" id="KW-1185">Reference proteome</keyword>
<dbReference type="AlphaFoldDB" id="A0A7W7CHH7"/>
<gene>
    <name evidence="2" type="ORF">HNR67_007180</name>
</gene>
<evidence type="ECO:0000313" key="3">
    <source>
        <dbReference type="Proteomes" id="UP000533598"/>
    </source>
</evidence>
<comment type="caution">
    <text evidence="2">The sequence shown here is derived from an EMBL/GenBank/DDBJ whole genome shotgun (WGS) entry which is preliminary data.</text>
</comment>
<reference evidence="2 3" key="1">
    <citation type="submission" date="2020-08" db="EMBL/GenBank/DDBJ databases">
        <title>Sequencing the genomes of 1000 actinobacteria strains.</title>
        <authorList>
            <person name="Klenk H.-P."/>
        </authorList>
    </citation>
    <scope>NUCLEOTIDE SEQUENCE [LARGE SCALE GENOMIC DNA]</scope>
    <source>
        <strain evidence="2 3">DSM 44230</strain>
    </source>
</reference>
<accession>A0A7W7CHH7</accession>
<name>A0A7W7CHH7_9PSEU</name>
<dbReference type="Gene3D" id="3.40.430.10">
    <property type="entry name" value="Dihydrofolate Reductase, subunit A"/>
    <property type="match status" value="1"/>
</dbReference>
<dbReference type="SUPFAM" id="SSF53597">
    <property type="entry name" value="Dihydrofolate reductase-like"/>
    <property type="match status" value="1"/>
</dbReference>
<feature type="domain" description="Bacterial bifunctional deaminase-reductase C-terminal" evidence="1">
    <location>
        <begin position="74"/>
        <end position="149"/>
    </location>
</feature>
<dbReference type="Proteomes" id="UP000533598">
    <property type="component" value="Unassembled WGS sequence"/>
</dbReference>
<evidence type="ECO:0000313" key="2">
    <source>
        <dbReference type="EMBL" id="MBB4681062.1"/>
    </source>
</evidence>
<protein>
    <submittedName>
        <fullName evidence="2">Dihydrofolate reductase</fullName>
    </submittedName>
</protein>
<dbReference type="EMBL" id="JACHMH010000001">
    <property type="protein sequence ID" value="MBB4681062.1"/>
    <property type="molecule type" value="Genomic_DNA"/>
</dbReference>
<dbReference type="InterPro" id="IPR002734">
    <property type="entry name" value="RibDG_C"/>
</dbReference>
<dbReference type="GO" id="GO:0009231">
    <property type="term" value="P:riboflavin biosynthetic process"/>
    <property type="evidence" value="ECO:0007669"/>
    <property type="project" value="InterPro"/>
</dbReference>
<organism evidence="2 3">
    <name type="scientific">Crossiella cryophila</name>
    <dbReference type="NCBI Taxonomy" id="43355"/>
    <lineage>
        <taxon>Bacteria</taxon>
        <taxon>Bacillati</taxon>
        <taxon>Actinomycetota</taxon>
        <taxon>Actinomycetes</taxon>
        <taxon>Pseudonocardiales</taxon>
        <taxon>Pseudonocardiaceae</taxon>
        <taxon>Crossiella</taxon>
    </lineage>
</organism>
<sequence length="157" mass="17087">MGHLFQHYGDTLPFVAREALGIAGELTRFDTVLEGRKSYESGVVQGIPDAYTHLKHYVFSSTLTEAAPTVELVAGDALAKVKEIKQQEGLGIFLVGGGGLAATLLPEIDEVFVKQHPTVMGKGIPMFNGGFSPDRFELADLTRFDSGVLFLKYQRRG</sequence>
<proteinExistence type="predicted"/>